<dbReference type="AlphaFoldDB" id="A0A5J9USE8"/>
<feature type="transmembrane region" description="Helical" evidence="1">
    <location>
        <begin position="98"/>
        <end position="114"/>
    </location>
</feature>
<evidence type="ECO:0000313" key="3">
    <source>
        <dbReference type="Proteomes" id="UP000324897"/>
    </source>
</evidence>
<evidence type="ECO:0000313" key="2">
    <source>
        <dbReference type="EMBL" id="TVU26455.1"/>
    </source>
</evidence>
<gene>
    <name evidence="2" type="ORF">EJB05_29002</name>
</gene>
<protein>
    <submittedName>
        <fullName evidence="2">Uncharacterized protein</fullName>
    </submittedName>
</protein>
<sequence>MDASLLFEYAWSLAARQDVVVLPLCVPFITLVLSHALLPRGEPHHLWPARRPFVPWLGTSRSRRPLAVRRNAVRIVCTLFWHSELHSSTPNGDPVPPVRLYLGLALLSLLFVLVKRRHNPSHGLRLPPGP</sequence>
<name>A0A5J9USE8_9POAL</name>
<dbReference type="EMBL" id="RWGY01000013">
    <property type="protein sequence ID" value="TVU26455.1"/>
    <property type="molecule type" value="Genomic_DNA"/>
</dbReference>
<feature type="non-terminal residue" evidence="2">
    <location>
        <position position="1"/>
    </location>
</feature>
<evidence type="ECO:0000256" key="1">
    <source>
        <dbReference type="SAM" id="Phobius"/>
    </source>
</evidence>
<keyword evidence="1" id="KW-0472">Membrane</keyword>
<dbReference type="Gramene" id="TVU26455">
    <property type="protein sequence ID" value="TVU26455"/>
    <property type="gene ID" value="EJB05_29002"/>
</dbReference>
<accession>A0A5J9USE8</accession>
<keyword evidence="3" id="KW-1185">Reference proteome</keyword>
<organism evidence="2 3">
    <name type="scientific">Eragrostis curvula</name>
    <name type="common">weeping love grass</name>
    <dbReference type="NCBI Taxonomy" id="38414"/>
    <lineage>
        <taxon>Eukaryota</taxon>
        <taxon>Viridiplantae</taxon>
        <taxon>Streptophyta</taxon>
        <taxon>Embryophyta</taxon>
        <taxon>Tracheophyta</taxon>
        <taxon>Spermatophyta</taxon>
        <taxon>Magnoliopsida</taxon>
        <taxon>Liliopsida</taxon>
        <taxon>Poales</taxon>
        <taxon>Poaceae</taxon>
        <taxon>PACMAD clade</taxon>
        <taxon>Chloridoideae</taxon>
        <taxon>Eragrostideae</taxon>
        <taxon>Eragrostidinae</taxon>
        <taxon>Eragrostis</taxon>
    </lineage>
</organism>
<dbReference type="Proteomes" id="UP000324897">
    <property type="component" value="Chromosome 2"/>
</dbReference>
<feature type="transmembrane region" description="Helical" evidence="1">
    <location>
        <begin position="20"/>
        <end position="38"/>
    </location>
</feature>
<comment type="caution">
    <text evidence="2">The sequence shown here is derived from an EMBL/GenBank/DDBJ whole genome shotgun (WGS) entry which is preliminary data.</text>
</comment>
<keyword evidence="1" id="KW-0812">Transmembrane</keyword>
<reference evidence="2 3" key="1">
    <citation type="journal article" date="2019" name="Sci. Rep.">
        <title>A high-quality genome of Eragrostis curvula grass provides insights into Poaceae evolution and supports new strategies to enhance forage quality.</title>
        <authorList>
            <person name="Carballo J."/>
            <person name="Santos B.A.C.M."/>
            <person name="Zappacosta D."/>
            <person name="Garbus I."/>
            <person name="Selva J.P."/>
            <person name="Gallo C.A."/>
            <person name="Diaz A."/>
            <person name="Albertini E."/>
            <person name="Caccamo M."/>
            <person name="Echenique V."/>
        </authorList>
    </citation>
    <scope>NUCLEOTIDE SEQUENCE [LARGE SCALE GENOMIC DNA]</scope>
    <source>
        <strain evidence="3">cv. Victoria</strain>
        <tissue evidence="2">Leaf</tissue>
    </source>
</reference>
<proteinExistence type="predicted"/>
<keyword evidence="1" id="KW-1133">Transmembrane helix</keyword>